<sequence>MSTPSTKTPPAFQLYARDFLASTIFFTAAQVGGYFRLLCHQWETGGLPDDDEMLAAASGISGSDLAVVKLKFHRGEDRLLRNRRLEEVRSTSLRFREKQSANARKGVEKRQSKTEDPARSGARQPAKSTPKAEPKSSSPSPSPNSISPIVPFGDAPEEERSILEAIWKGHPQEGRSRSSRDQVTKEWLKLAPADRPPLETVAAALDAWALGRDWIEGYAKGAHLWVKLKRWEKEVLPKQASAGRESAGIGQKLAHEIARI</sequence>
<reference evidence="2" key="1">
    <citation type="submission" date="2022-10" db="EMBL/GenBank/DDBJ databases">
        <title>Luteolibacter sp. GHJ8, whole genome shotgun sequencing project.</title>
        <authorList>
            <person name="Zhao G."/>
            <person name="Shen L."/>
        </authorList>
    </citation>
    <scope>NUCLEOTIDE SEQUENCE</scope>
    <source>
        <strain evidence="2">GHJ8</strain>
    </source>
</reference>
<protein>
    <submittedName>
        <fullName evidence="2">YdaU family protein</fullName>
    </submittedName>
</protein>
<evidence type="ECO:0000313" key="3">
    <source>
        <dbReference type="Proteomes" id="UP001165653"/>
    </source>
</evidence>
<feature type="compositionally biased region" description="Basic and acidic residues" evidence="1">
    <location>
        <begin position="96"/>
        <end position="118"/>
    </location>
</feature>
<keyword evidence="3" id="KW-1185">Reference proteome</keyword>
<organism evidence="2 3">
    <name type="scientific">Luteolibacter rhizosphaerae</name>
    <dbReference type="NCBI Taxonomy" id="2989719"/>
    <lineage>
        <taxon>Bacteria</taxon>
        <taxon>Pseudomonadati</taxon>
        <taxon>Verrucomicrobiota</taxon>
        <taxon>Verrucomicrobiia</taxon>
        <taxon>Verrucomicrobiales</taxon>
        <taxon>Verrucomicrobiaceae</taxon>
        <taxon>Luteolibacter</taxon>
    </lineage>
</organism>
<feature type="region of interest" description="Disordered" evidence="1">
    <location>
        <begin position="96"/>
        <end position="153"/>
    </location>
</feature>
<comment type="caution">
    <text evidence="2">The sequence shown here is derived from an EMBL/GenBank/DDBJ whole genome shotgun (WGS) entry which is preliminary data.</text>
</comment>
<dbReference type="Proteomes" id="UP001165653">
    <property type="component" value="Unassembled WGS sequence"/>
</dbReference>
<dbReference type="RefSeq" id="WP_264513210.1">
    <property type="nucleotide sequence ID" value="NZ_JAPDDR010000004.1"/>
</dbReference>
<dbReference type="EMBL" id="JAPDDR010000004">
    <property type="protein sequence ID" value="MCW1913708.1"/>
    <property type="molecule type" value="Genomic_DNA"/>
</dbReference>
<accession>A0ABT3G1J3</accession>
<proteinExistence type="predicted"/>
<name>A0ABT3G1J3_9BACT</name>
<evidence type="ECO:0000313" key="2">
    <source>
        <dbReference type="EMBL" id="MCW1913708.1"/>
    </source>
</evidence>
<evidence type="ECO:0000256" key="1">
    <source>
        <dbReference type="SAM" id="MobiDB-lite"/>
    </source>
</evidence>
<gene>
    <name evidence="2" type="ORF">OJ996_08990</name>
</gene>
<feature type="compositionally biased region" description="Low complexity" evidence="1">
    <location>
        <begin position="125"/>
        <end position="151"/>
    </location>
</feature>